<name>F0QVN2_VULM7</name>
<feature type="domain" description="DUF6884" evidence="1">
    <location>
        <begin position="49"/>
        <end position="140"/>
    </location>
</feature>
<dbReference type="EMBL" id="CP002529">
    <property type="protein sequence ID" value="ADY00885.1"/>
    <property type="molecule type" value="Genomic_DNA"/>
</dbReference>
<dbReference type="HOGENOM" id="CLU_1381492_0_0_2"/>
<dbReference type="KEGG" id="vmo:VMUT_0674"/>
<dbReference type="InterPro" id="IPR049251">
    <property type="entry name" value="DUF6884"/>
</dbReference>
<dbReference type="OrthoDB" id="25635at2157"/>
<dbReference type="GeneID" id="10288326"/>
<dbReference type="RefSeq" id="WP_013604048.1">
    <property type="nucleotide sequence ID" value="NC_015151.1"/>
</dbReference>
<evidence type="ECO:0000259" key="1">
    <source>
        <dbReference type="Pfam" id="PF21818"/>
    </source>
</evidence>
<keyword evidence="3" id="KW-1185">Reference proteome</keyword>
<dbReference type="STRING" id="985053.VMUT_0674"/>
<protein>
    <recommendedName>
        <fullName evidence="1">DUF6884 domain-containing protein</fullName>
    </recommendedName>
</protein>
<accession>F0QVN2</accession>
<proteinExistence type="predicted"/>
<dbReference type="eggNOG" id="arCOG03726">
    <property type="taxonomic scope" value="Archaea"/>
</dbReference>
<evidence type="ECO:0000313" key="2">
    <source>
        <dbReference type="EMBL" id="ADY00885.1"/>
    </source>
</evidence>
<dbReference type="Proteomes" id="UP000007485">
    <property type="component" value="Chromosome"/>
</dbReference>
<evidence type="ECO:0000313" key="3">
    <source>
        <dbReference type="Proteomes" id="UP000007485"/>
    </source>
</evidence>
<sequence length="193" mass="22665">MSKSVLVIVNCSKRKSVRMELVRERLGLVPGFDLEREDEYRKVLSDLMRPAIDMYDGPEFSVLRRFRSRIDVFILSARYGVISGERWIIPYDAYLGKADESVLNKWMVYGNPDLERLINGRWDYVIIRLTKTYIKYFRKLISDPCRLGTEIHVITGKDNTLNCDNVIYHYVRGPGESQSILRRLLVERNSFSF</sequence>
<gene>
    <name evidence="2" type="ordered locus">VMUT_0674</name>
</gene>
<reference evidence="2 3" key="1">
    <citation type="journal article" date="2011" name="J. Bacteriol.">
        <title>Complete genome sequence of 'Vulcanisaeta moutnovskia' strain 768-28, a novel member of the hyperthermophilic crenarchaeal genus vulcanisaeta.</title>
        <authorList>
            <person name="Gumerov V.M."/>
            <person name="Mardanov A.V."/>
            <person name="Beletsky A.V."/>
            <person name="Prokofeva M.I."/>
            <person name="Bonch-Osmolovskaya E.A."/>
            <person name="Ravin N.V."/>
            <person name="Skryabin K.G."/>
        </authorList>
    </citation>
    <scope>NUCLEOTIDE SEQUENCE [LARGE SCALE GENOMIC DNA]</scope>
    <source>
        <strain evidence="2 3">768-28</strain>
    </source>
</reference>
<dbReference type="Pfam" id="PF21818">
    <property type="entry name" value="DUF6884"/>
    <property type="match status" value="1"/>
</dbReference>
<dbReference type="AlphaFoldDB" id="F0QVN2"/>
<organism evidence="2 3">
    <name type="scientific">Vulcanisaeta moutnovskia (strain 768-28)</name>
    <dbReference type="NCBI Taxonomy" id="985053"/>
    <lineage>
        <taxon>Archaea</taxon>
        <taxon>Thermoproteota</taxon>
        <taxon>Thermoprotei</taxon>
        <taxon>Thermoproteales</taxon>
        <taxon>Thermoproteaceae</taxon>
        <taxon>Vulcanisaeta</taxon>
    </lineage>
</organism>